<protein>
    <recommendedName>
        <fullName evidence="5">Transposable element P transposase-like RNase H domain-containing protein</fullName>
    </recommendedName>
</protein>
<feature type="region of interest" description="Disordered" evidence="4">
    <location>
        <begin position="693"/>
        <end position="781"/>
    </location>
</feature>
<dbReference type="SUPFAM" id="SSF117281">
    <property type="entry name" value="Kelch motif"/>
    <property type="match status" value="2"/>
</dbReference>
<dbReference type="Pfam" id="PF24681">
    <property type="entry name" value="Kelch_KLHDC2_KLHL20_DRC7"/>
    <property type="match status" value="4"/>
</dbReference>
<dbReference type="Gene3D" id="2.120.10.80">
    <property type="entry name" value="Kelch-type beta propeller"/>
    <property type="match status" value="4"/>
</dbReference>
<evidence type="ECO:0000256" key="1">
    <source>
        <dbReference type="ARBA" id="ARBA00022441"/>
    </source>
</evidence>
<evidence type="ECO:0000313" key="6">
    <source>
        <dbReference type="EnsemblMetazoa" id="Aqu2.1.23714_001"/>
    </source>
</evidence>
<keyword evidence="3" id="KW-0175">Coiled coil</keyword>
<dbReference type="InParanoid" id="A0A1X7U892"/>
<feature type="coiled-coil region" evidence="3">
    <location>
        <begin position="365"/>
        <end position="417"/>
    </location>
</feature>
<dbReference type="Pfam" id="PF21787">
    <property type="entry name" value="TNP-like_RNaseH_N"/>
    <property type="match status" value="1"/>
</dbReference>
<dbReference type="EnsemblMetazoa" id="Aqu2.1.23714_001">
    <property type="protein sequence ID" value="Aqu2.1.23714_001"/>
    <property type="gene ID" value="Aqu2.1.23714"/>
</dbReference>
<dbReference type="STRING" id="400682.A0A1X7U892"/>
<evidence type="ECO:0000256" key="4">
    <source>
        <dbReference type="SAM" id="MobiDB-lite"/>
    </source>
</evidence>
<dbReference type="InterPro" id="IPR048365">
    <property type="entry name" value="TNP-like_RNaseH_N"/>
</dbReference>
<feature type="region of interest" description="Disordered" evidence="4">
    <location>
        <begin position="890"/>
        <end position="911"/>
    </location>
</feature>
<keyword evidence="2" id="KW-0677">Repeat</keyword>
<dbReference type="PANTHER" id="PTHR46228:SF2">
    <property type="entry name" value="KELCH REPEAT PROTEIN (AFU_ORTHOLOGUE AFUA_4G14350)"/>
    <property type="match status" value="1"/>
</dbReference>
<proteinExistence type="predicted"/>
<feature type="coiled-coil region" evidence="3">
    <location>
        <begin position="1803"/>
        <end position="1855"/>
    </location>
</feature>
<evidence type="ECO:0000256" key="3">
    <source>
        <dbReference type="SAM" id="Coils"/>
    </source>
</evidence>
<dbReference type="OrthoDB" id="9973021at2759"/>
<organism evidence="6">
    <name type="scientific">Amphimedon queenslandica</name>
    <name type="common">Sponge</name>
    <dbReference type="NCBI Taxonomy" id="400682"/>
    <lineage>
        <taxon>Eukaryota</taxon>
        <taxon>Metazoa</taxon>
        <taxon>Porifera</taxon>
        <taxon>Demospongiae</taxon>
        <taxon>Heteroscleromorpha</taxon>
        <taxon>Haplosclerida</taxon>
        <taxon>Niphatidae</taxon>
        <taxon>Amphimedon</taxon>
    </lineage>
</organism>
<accession>A0A1X7U892</accession>
<name>A0A1X7U892_AMPQE</name>
<dbReference type="CDD" id="cd01671">
    <property type="entry name" value="CARD"/>
    <property type="match status" value="1"/>
</dbReference>
<reference evidence="6" key="1">
    <citation type="submission" date="2017-05" db="UniProtKB">
        <authorList>
            <consortium name="EnsemblMetazoa"/>
        </authorList>
    </citation>
    <scope>IDENTIFICATION</scope>
</reference>
<feature type="domain" description="Transposable element P transposase-like RNase H" evidence="5">
    <location>
        <begin position="1043"/>
        <end position="1175"/>
    </location>
</feature>
<feature type="coiled-coil region" evidence="3">
    <location>
        <begin position="448"/>
        <end position="482"/>
    </location>
</feature>
<feature type="compositionally biased region" description="Polar residues" evidence="4">
    <location>
        <begin position="723"/>
        <end position="771"/>
    </location>
</feature>
<evidence type="ECO:0000259" key="5">
    <source>
        <dbReference type="Pfam" id="PF21787"/>
    </source>
</evidence>
<feature type="compositionally biased region" description="Low complexity" evidence="4">
    <location>
        <begin position="890"/>
        <end position="901"/>
    </location>
</feature>
<sequence length="1863" mass="211579">MDYQPVKRYGHSTVKVGDYLYMWGGGGSGVDYDVMEVYHLPTGAWDQKPTTGTPPPGTRGYSIMAIGKDIYYFGGRGVRDYQNSLHCFNVDSLKWRELSPSSSDHGPMKKAYCGMVSVHFDSEHYLVIIGGLGSSSTPKQPNAQYNNYYDDLRCNEIHYYRISSDQWISPVVTGDRPPPIEDFTLTPVANNTAVIFGGYTDNGVSNKLYMISFTKTLMDILEVPNPGGSVQWPEGRYGHSSVLITTSSGPYLLVVGGYLAYDVWLLDINKRKWEELTNLPDNVTRRFRHSLSMWSVTPTTNWIIEFGGGTSYSDTAVIELRYTSDNDWSTSVIPLDQYQDQLRRRILSDWENLGTEKQLKIFQDCLQLQKEREFYEEQLQREIKEKEQIQQDRDKEQQQLLQEKATLSQQLDDATTLLEQAAGKDKSTVELEYYEKLKVKDAEILEEKTQVEEKKQIITEDYEKLKLKFAKLLEEKEEQYLKEKQIIIDDNQNLISEKDKVIAKLTSQVEEQSQNEKQIITDLRAKVSDNELYTTKLMKEKSQLQERVTSLEEQSIKETSSIGLQFNYLIPSIAGQKLFILQGDRSDSLQWEKYGFRLECPQGAVSKDTEVAVTALAGGNFKVPKGLLKPLVIELQHCVDLRNTSQTGCLKFVRAPLKSPYQFSIVEGGSFRVGKRYGSIKREQFSCMGIVAEMSNGDTPSDSESEEGYETPPEGSTDDTHNDSGNGAGETSETTASPINTGLSQESVTDDSNQKAQEVESTSGAFNVSNESTEDEVKQKPNEDKGVTLLYTGMMYHEEKKINQWMTTFSVVRDLKVLQQYLENKHSKAEQDGPFVIFKYNQPDGILQLCLQDTPSLESGWTVHPDQFPMQICQYVVDKFIDNPMCSINSTSSSSSTASISQTRRETEEGSFRSDIAHRVMTECTSLVKDCGIDIHFLVDKLLEHKIVNTREKRRIVAQESDDERMDELLHIILSSIRLDGEVFALAVYTRSPAAYDALKSFGIVQLPCRSSLQSYTGAFLHEPGAHGTCIEQQVAQFILHCQQRVSLAKPESKKDGVLIYDEVKVINRLMWNSRNQSLIGLSMTHDEMLSLADIYQTLNSSSTEQTSYILQFLWRDLTSDYDIIGPYFTSSSTMDSKFILSCIMETIKLFQVHGLSTSLLVCDGASSNLSLIKATHGYSGVYPIVKGESDPYKIAPVMLNPFNPPNPIFWLICPTHQLKNMINALFSSKNGGTKFFVLNNVKFGWDSIMKMYTRECDRISNGVTRMVPRLKEIHIIRDAWTKLNVTPAKIMQQENVLSELFSYVHDNPVEAEKDGTKVVLSYLESCSKIFEKDSTFELKVNTQTKFLAWQTFDLLRIDIYGFNMFCEHFLQKHPGYFISPLRVSGSAVETLFSQFKYSAGGKLDAANYGYSQAVSLVKQVTSNHHSGKDYRDDYQPEERRGHSTVKVGDYLYMWGGAGSGVDYDVMEVYHLPTGSWDQKPTTGTPTPGKLNYSSFAIGKDIYYFGGSGVGSYQNGLHCFNVDSFKWRDLSLSSSDHGPMQKARCRMISAHFDSEHYLVIIGGLGSSSTPKQPNAQYNNYYGDLRCNEMHYYRISSDQWISPVVTGDRPPPIDDFTLTPVSNNTAVMFGGYTDNGVSNKLYMISFTKTSVDILEVPNPGGSVQWPRKRWGHSSVLIATSSGSHLLVVGGYPAYDVWLLDFNKRKWKKLINLPHHITNRHWHSLSVWSVTPTTNWIIEFGGWTKYTDTAVIELRYTSDNDWSTSVIPRDQYQDQLRRRILSDWENLGLSKEVQLLRGHLQEREREFYEEQLQREIKEKEQIQQDRDKEQQQLLQEKATLSQQLDDATTLLEQAEKDKSTVELVD</sequence>
<dbReference type="InterPro" id="IPR015915">
    <property type="entry name" value="Kelch-typ_b-propeller"/>
</dbReference>
<evidence type="ECO:0000256" key="2">
    <source>
        <dbReference type="ARBA" id="ARBA00022737"/>
    </source>
</evidence>
<dbReference type="PANTHER" id="PTHR46228">
    <property type="entry name" value="KELCH DOMAIN-CONTAINING PROTEIN"/>
    <property type="match status" value="1"/>
</dbReference>
<keyword evidence="1" id="KW-0880">Kelch repeat</keyword>